<protein>
    <submittedName>
        <fullName evidence="2">Uncharacterized protein</fullName>
    </submittedName>
</protein>
<proteinExistence type="inferred from homology"/>
<accession>A0A022QTP6</accession>
<dbReference type="PANTHER" id="PTHR31374:SF153">
    <property type="entry name" value="AUXIN-RESPONSIVE PROTEIN SAUR36-LIKE"/>
    <property type="match status" value="1"/>
</dbReference>
<comment type="similarity">
    <text evidence="1">Belongs to the ARG7 family.</text>
</comment>
<dbReference type="OMA" id="FIVELDC"/>
<dbReference type="OrthoDB" id="1930622at2759"/>
<evidence type="ECO:0000313" key="3">
    <source>
        <dbReference type="Proteomes" id="UP000030748"/>
    </source>
</evidence>
<name>A0A022QTP6_ERYGU</name>
<dbReference type="InterPro" id="IPR003676">
    <property type="entry name" value="SAUR_fam"/>
</dbReference>
<dbReference type="PhylomeDB" id="A0A022QTP6"/>
<keyword evidence="3" id="KW-1185">Reference proteome</keyword>
<dbReference type="GO" id="GO:0009733">
    <property type="term" value="P:response to auxin"/>
    <property type="evidence" value="ECO:0007669"/>
    <property type="project" value="InterPro"/>
</dbReference>
<dbReference type="eggNOG" id="ENOG502S9SS">
    <property type="taxonomic scope" value="Eukaryota"/>
</dbReference>
<dbReference type="STRING" id="4155.A0A022QTP6"/>
<dbReference type="Proteomes" id="UP000030748">
    <property type="component" value="Unassembled WGS sequence"/>
</dbReference>
<evidence type="ECO:0000313" key="2">
    <source>
        <dbReference type="EMBL" id="EYU29870.1"/>
    </source>
</evidence>
<sequence>MKGRIQIVKLVWKILGKIVTPPVPFDFDNREIEDDENTLPEDVKEGYFAVHTVDGGVLKRFVIEISYLGHPKFLKLLEQAEEEFGFAQIGVLAIPCTYSDLQSIVG</sequence>
<evidence type="ECO:0000256" key="1">
    <source>
        <dbReference type="ARBA" id="ARBA00006974"/>
    </source>
</evidence>
<organism evidence="2 3">
    <name type="scientific">Erythranthe guttata</name>
    <name type="common">Yellow monkey flower</name>
    <name type="synonym">Mimulus guttatus</name>
    <dbReference type="NCBI Taxonomy" id="4155"/>
    <lineage>
        <taxon>Eukaryota</taxon>
        <taxon>Viridiplantae</taxon>
        <taxon>Streptophyta</taxon>
        <taxon>Embryophyta</taxon>
        <taxon>Tracheophyta</taxon>
        <taxon>Spermatophyta</taxon>
        <taxon>Magnoliopsida</taxon>
        <taxon>eudicotyledons</taxon>
        <taxon>Gunneridae</taxon>
        <taxon>Pentapetalae</taxon>
        <taxon>asterids</taxon>
        <taxon>lamiids</taxon>
        <taxon>Lamiales</taxon>
        <taxon>Phrymaceae</taxon>
        <taxon>Erythranthe</taxon>
    </lineage>
</organism>
<dbReference type="PANTHER" id="PTHR31374">
    <property type="entry name" value="AUXIN-INDUCED PROTEIN-LIKE-RELATED"/>
    <property type="match status" value="1"/>
</dbReference>
<dbReference type="EMBL" id="KI631132">
    <property type="protein sequence ID" value="EYU29870.1"/>
    <property type="molecule type" value="Genomic_DNA"/>
</dbReference>
<dbReference type="KEGG" id="egt:105966306"/>
<dbReference type="Pfam" id="PF02519">
    <property type="entry name" value="Auxin_inducible"/>
    <property type="match status" value="1"/>
</dbReference>
<reference evidence="2 3" key="1">
    <citation type="journal article" date="2013" name="Proc. Natl. Acad. Sci. U.S.A.">
        <title>Fine-scale variation in meiotic recombination in Mimulus inferred from population shotgun sequencing.</title>
        <authorList>
            <person name="Hellsten U."/>
            <person name="Wright K.M."/>
            <person name="Jenkins J."/>
            <person name="Shu S."/>
            <person name="Yuan Y."/>
            <person name="Wessler S.R."/>
            <person name="Schmutz J."/>
            <person name="Willis J.H."/>
            <person name="Rokhsar D.S."/>
        </authorList>
    </citation>
    <scope>NUCLEOTIDE SEQUENCE [LARGE SCALE GENOMIC DNA]</scope>
    <source>
        <strain evidence="3">cv. DUN x IM62</strain>
    </source>
</reference>
<gene>
    <name evidence="2" type="ORF">MIMGU_mgv1a026869mg</name>
</gene>
<dbReference type="AlphaFoldDB" id="A0A022QTP6"/>